<protein>
    <submittedName>
        <fullName>Monomeric alpha-macroglobulin proteinase inhibitor</fullName>
    </submittedName>
</protein>
<reference key="1">
    <citation type="journal article" date="1993" name="Biochem. J.">
        <title>Identification of monomeric alpha-macroglobulin proteinase inhibitors in birds, reptiles, amphibians and mammals, and purification and characterization of a monomeric alpha-macroglobulin proteinase inhibitor from the American bullfrog Rana catesbeiana.</title>
        <authorList>
            <person name="Rubenstein D.S."/>
            <person name="Thogersen I.B."/>
            <person name="Pizzo S.V."/>
            <person name="Enghild J.J."/>
        </authorList>
    </citation>
    <scope>PROTEIN SEQUENCE</scope>
</reference>
<sequence>TDPHYVIFIPQTLEEGSQEK</sequence>
<organism>
    <name type="scientific">Aquarana catesbeiana</name>
    <name type="common">American bullfrog</name>
    <name type="synonym">Rana catesbeiana</name>
    <dbReference type="NCBI Taxonomy" id="8400"/>
    <lineage>
        <taxon>Eukaryota</taxon>
        <taxon>Metazoa</taxon>
        <taxon>Chordata</taxon>
        <taxon>Craniata</taxon>
        <taxon>Vertebrata</taxon>
        <taxon>Euteleostomi</taxon>
        <taxon>Amphibia</taxon>
        <taxon>Batrachia</taxon>
        <taxon>Anura</taxon>
        <taxon>Neobatrachia</taxon>
        <taxon>Ranoidea</taxon>
        <taxon>Ranidae</taxon>
        <taxon>Aquarana</taxon>
    </lineage>
</organism>
<proteinExistence type="evidence at protein level"/>
<dbReference type="AlphaFoldDB" id="Q9PS25"/>
<feature type="region of interest" description="Disordered" evidence="1">
    <location>
        <begin position="1"/>
        <end position="20"/>
    </location>
</feature>
<evidence type="ECO:0000256" key="1">
    <source>
        <dbReference type="SAM" id="MobiDB-lite"/>
    </source>
</evidence>
<accession>Q9PS25</accession>
<name>Q9PS25_AQUCT</name>
<keyword id="KW-0903">Direct protein sequencing</keyword>